<sequence length="150" mass="15729">MLLDVVAESPPPGQDSRTSNINATTTKKETDMRNALRKKALTLTTGLVLAGSLLAGGPGAAHGEEPSTRALSCTTLHPSSGAVNVCKSWTSNGDGTFYGKWSSSGATAGVYLQGSLDGRVEYLNSEGIYDDIRKFLIRACKSGAGCTAWW</sequence>
<keyword evidence="2" id="KW-0614">Plasmid</keyword>
<evidence type="ECO:0000313" key="3">
    <source>
        <dbReference type="Proteomes" id="UP000509345"/>
    </source>
</evidence>
<evidence type="ECO:0000256" key="1">
    <source>
        <dbReference type="SAM" id="MobiDB-lite"/>
    </source>
</evidence>
<gene>
    <name evidence="2" type="ORF">HUT09_34920</name>
</gene>
<protein>
    <submittedName>
        <fullName evidence="2">Uncharacterized protein</fullName>
    </submittedName>
</protein>
<name>A0A7H8N143_STRMI</name>
<accession>A0A7H8N143</accession>
<organism evidence="2 3">
    <name type="scientific">Streptomyces microflavus</name>
    <name type="common">Streptomyces lipmanii</name>
    <dbReference type="NCBI Taxonomy" id="1919"/>
    <lineage>
        <taxon>Bacteria</taxon>
        <taxon>Bacillati</taxon>
        <taxon>Actinomycetota</taxon>
        <taxon>Actinomycetes</taxon>
        <taxon>Kitasatosporales</taxon>
        <taxon>Streptomycetaceae</taxon>
        <taxon>Streptomyces</taxon>
    </lineage>
</organism>
<proteinExistence type="predicted"/>
<reference evidence="2 3" key="1">
    <citation type="submission" date="2020-06" db="EMBL/GenBank/DDBJ databases">
        <title>Genome mining for natural products.</title>
        <authorList>
            <person name="Zhang B."/>
            <person name="Shi J."/>
            <person name="Ge H."/>
        </authorList>
    </citation>
    <scope>NUCLEOTIDE SEQUENCE [LARGE SCALE GENOMIC DNA]</scope>
    <source>
        <strain evidence="2 3">NA06532</strain>
        <plasmid evidence="2 3">unnamed1</plasmid>
    </source>
</reference>
<dbReference type="Proteomes" id="UP000509345">
    <property type="component" value="Plasmid unnamed1"/>
</dbReference>
<dbReference type="AlphaFoldDB" id="A0A7H8N143"/>
<dbReference type="RefSeq" id="WP_176145657.1">
    <property type="nucleotide sequence ID" value="NZ_CP054927.1"/>
</dbReference>
<feature type="compositionally biased region" description="Polar residues" evidence="1">
    <location>
        <begin position="15"/>
        <end position="25"/>
    </location>
</feature>
<dbReference type="EMBL" id="CP054927">
    <property type="protein sequence ID" value="QKW47768.1"/>
    <property type="molecule type" value="Genomic_DNA"/>
</dbReference>
<geneLocation type="plasmid" evidence="2 3">
    <name>unnamed1</name>
</geneLocation>
<feature type="region of interest" description="Disordered" evidence="1">
    <location>
        <begin position="1"/>
        <end position="31"/>
    </location>
</feature>
<dbReference type="GeneID" id="87636469"/>
<evidence type="ECO:0000313" key="2">
    <source>
        <dbReference type="EMBL" id="QKW47768.1"/>
    </source>
</evidence>